<feature type="coiled-coil region" evidence="1">
    <location>
        <begin position="168"/>
        <end position="234"/>
    </location>
</feature>
<feature type="region of interest" description="Disordered" evidence="2">
    <location>
        <begin position="244"/>
        <end position="291"/>
    </location>
</feature>
<reference evidence="5" key="1">
    <citation type="submission" date="2025-08" db="UniProtKB">
        <authorList>
            <consortium name="RefSeq"/>
        </authorList>
    </citation>
    <scope>IDENTIFICATION</scope>
    <source>
        <tissue evidence="5">Liver</tissue>
    </source>
</reference>
<dbReference type="Pfam" id="PF04822">
    <property type="entry name" value="Takusan"/>
    <property type="match status" value="1"/>
</dbReference>
<dbReference type="RefSeq" id="XP_040596751.1">
    <property type="nucleotide sequence ID" value="XM_040740817.1"/>
</dbReference>
<evidence type="ECO:0000259" key="3">
    <source>
        <dbReference type="Pfam" id="PF04822"/>
    </source>
</evidence>
<keyword evidence="4" id="KW-1185">Reference proteome</keyword>
<evidence type="ECO:0000313" key="4">
    <source>
        <dbReference type="Proteomes" id="UP000886700"/>
    </source>
</evidence>
<evidence type="ECO:0000313" key="5">
    <source>
        <dbReference type="RefSeq" id="XP_040596751.1"/>
    </source>
</evidence>
<protein>
    <submittedName>
        <fullName evidence="5">Uncharacterized protein LOC121137936 isoform X1</fullName>
    </submittedName>
</protein>
<feature type="domain" description="Disks large homolog 5 N-terminal" evidence="3">
    <location>
        <begin position="51"/>
        <end position="130"/>
    </location>
</feature>
<dbReference type="InterPro" id="IPR006907">
    <property type="entry name" value="DLG5_N"/>
</dbReference>
<dbReference type="GeneID" id="121137936"/>
<keyword evidence="1" id="KW-0175">Coiled coil</keyword>
<feature type="compositionally biased region" description="Low complexity" evidence="2">
    <location>
        <begin position="258"/>
        <end position="272"/>
    </location>
</feature>
<accession>A0ABM2X792</accession>
<evidence type="ECO:0000256" key="1">
    <source>
        <dbReference type="SAM" id="Coils"/>
    </source>
</evidence>
<feature type="compositionally biased region" description="Basic and acidic residues" evidence="2">
    <location>
        <begin position="11"/>
        <end position="29"/>
    </location>
</feature>
<name>A0ABM2X792_MESAU</name>
<dbReference type="Gene3D" id="1.10.287.1490">
    <property type="match status" value="1"/>
</dbReference>
<evidence type="ECO:0000256" key="2">
    <source>
        <dbReference type="SAM" id="MobiDB-lite"/>
    </source>
</evidence>
<proteinExistence type="predicted"/>
<dbReference type="Proteomes" id="UP000886700">
    <property type="component" value="Unplaced"/>
</dbReference>
<organism evidence="4 5">
    <name type="scientific">Mesocricetus auratus</name>
    <name type="common">Golden hamster</name>
    <dbReference type="NCBI Taxonomy" id="10036"/>
    <lineage>
        <taxon>Eukaryota</taxon>
        <taxon>Metazoa</taxon>
        <taxon>Chordata</taxon>
        <taxon>Craniata</taxon>
        <taxon>Vertebrata</taxon>
        <taxon>Euteleostomi</taxon>
        <taxon>Mammalia</taxon>
        <taxon>Eutheria</taxon>
        <taxon>Euarchontoglires</taxon>
        <taxon>Glires</taxon>
        <taxon>Rodentia</taxon>
        <taxon>Myomorpha</taxon>
        <taxon>Muroidea</taxon>
        <taxon>Cricetidae</taxon>
        <taxon>Cricetinae</taxon>
        <taxon>Mesocricetus</taxon>
    </lineage>
</organism>
<sequence length="291" mass="33650">MFSRVRRLLGRAREQPGETRVKEKEERTRSHWKTWRNKWSCGRSTGTTGEASSQLSTFTEQDQQMKNLEKLTTQLHHMTCARNELRGILANYGTKDLNNRMNYELEMLTMEHNQVMSDIQKLPMEISDALDKCNRLTEETESFSYCHGQVLREWIQLKKNVHASRLKNRLLRKELIELQESCEEVKRLFKEIHGKICDPCAEQHQEEVNMDERLKSLLKQKELLTQQRDLTEKLQDHFNISEMSSDKSPIQAGTCHSPGGQPPADRAAAAGALSVTESPDRTEKPKNTPTT</sequence>
<feature type="region of interest" description="Disordered" evidence="2">
    <location>
        <begin position="9"/>
        <end position="29"/>
    </location>
</feature>
<dbReference type="PANTHER" id="PTHR21558">
    <property type="entry name" value="SPEER/SPETEX"/>
    <property type="match status" value="1"/>
</dbReference>
<feature type="compositionally biased region" description="Basic and acidic residues" evidence="2">
    <location>
        <begin position="278"/>
        <end position="291"/>
    </location>
</feature>
<gene>
    <name evidence="5" type="primary">LOC121137936</name>
</gene>